<evidence type="ECO:0000313" key="2">
    <source>
        <dbReference type="EMBL" id="KAH9299628.1"/>
    </source>
</evidence>
<name>A0AA38CNB8_TAXCH</name>
<protein>
    <submittedName>
        <fullName evidence="2">Uncharacterized protein</fullName>
    </submittedName>
</protein>
<proteinExistence type="predicted"/>
<evidence type="ECO:0000313" key="3">
    <source>
        <dbReference type="Proteomes" id="UP000824469"/>
    </source>
</evidence>
<accession>A0AA38CNB8</accession>
<comment type="caution">
    <text evidence="2">The sequence shown here is derived from an EMBL/GenBank/DDBJ whole genome shotgun (WGS) entry which is preliminary data.</text>
</comment>
<dbReference type="AlphaFoldDB" id="A0AA38CNB8"/>
<sequence length="74" mass="8097">MELRREMAREGFGAHVEDMEPGHQELPHLGKHDREPSSSSQGSMPVEMTWAMGTHLNPPGNLALALGFPVSSMT</sequence>
<gene>
    <name evidence="2" type="ORF">KI387_031310</name>
</gene>
<dbReference type="Proteomes" id="UP000824469">
    <property type="component" value="Unassembled WGS sequence"/>
</dbReference>
<reference evidence="2 3" key="1">
    <citation type="journal article" date="2021" name="Nat. Plants">
        <title>The Taxus genome provides insights into paclitaxel biosynthesis.</title>
        <authorList>
            <person name="Xiong X."/>
            <person name="Gou J."/>
            <person name="Liao Q."/>
            <person name="Li Y."/>
            <person name="Zhou Q."/>
            <person name="Bi G."/>
            <person name="Li C."/>
            <person name="Du R."/>
            <person name="Wang X."/>
            <person name="Sun T."/>
            <person name="Guo L."/>
            <person name="Liang H."/>
            <person name="Lu P."/>
            <person name="Wu Y."/>
            <person name="Zhang Z."/>
            <person name="Ro D.K."/>
            <person name="Shang Y."/>
            <person name="Huang S."/>
            <person name="Yan J."/>
        </authorList>
    </citation>
    <scope>NUCLEOTIDE SEQUENCE [LARGE SCALE GENOMIC DNA]</scope>
    <source>
        <strain evidence="2">Ta-2019</strain>
    </source>
</reference>
<organism evidence="2 3">
    <name type="scientific">Taxus chinensis</name>
    <name type="common">Chinese yew</name>
    <name type="synonym">Taxus wallichiana var. chinensis</name>
    <dbReference type="NCBI Taxonomy" id="29808"/>
    <lineage>
        <taxon>Eukaryota</taxon>
        <taxon>Viridiplantae</taxon>
        <taxon>Streptophyta</taxon>
        <taxon>Embryophyta</taxon>
        <taxon>Tracheophyta</taxon>
        <taxon>Spermatophyta</taxon>
        <taxon>Pinopsida</taxon>
        <taxon>Pinidae</taxon>
        <taxon>Conifers II</taxon>
        <taxon>Cupressales</taxon>
        <taxon>Taxaceae</taxon>
        <taxon>Taxus</taxon>
    </lineage>
</organism>
<feature type="region of interest" description="Disordered" evidence="1">
    <location>
        <begin position="1"/>
        <end position="45"/>
    </location>
</feature>
<keyword evidence="3" id="KW-1185">Reference proteome</keyword>
<feature type="non-terminal residue" evidence="2">
    <location>
        <position position="74"/>
    </location>
</feature>
<evidence type="ECO:0000256" key="1">
    <source>
        <dbReference type="SAM" id="MobiDB-lite"/>
    </source>
</evidence>
<feature type="compositionally biased region" description="Basic and acidic residues" evidence="1">
    <location>
        <begin position="15"/>
        <end position="36"/>
    </location>
</feature>
<dbReference type="EMBL" id="JAHRHJ020000010">
    <property type="protein sequence ID" value="KAH9299628.1"/>
    <property type="molecule type" value="Genomic_DNA"/>
</dbReference>